<dbReference type="KEGG" id="arev:RVR_5799"/>
<dbReference type="RefSeq" id="WP_202235273.1">
    <property type="nucleotide sequence ID" value="NZ_AP018365.1"/>
</dbReference>
<reference evidence="1 2" key="2">
    <citation type="journal article" date="2011" name="J. Antibiot.">
        <title>Furaquinocins I and J: novel polyketide isoprenoid hybrid compounds from Streptomyces reveromyceticus SN-593.</title>
        <authorList>
            <person name="Panthee S."/>
            <person name="Takahashi S."/>
            <person name="Takagi H."/>
            <person name="Nogawa T."/>
            <person name="Oowada E."/>
            <person name="Uramoto M."/>
            <person name="Osada H."/>
        </authorList>
    </citation>
    <scope>NUCLEOTIDE SEQUENCE [LARGE SCALE GENOMIC DNA]</scope>
    <source>
        <strain evidence="1 2">SN-593</strain>
    </source>
</reference>
<name>A0A7U3UVB9_9ACTN</name>
<organism evidence="1 2">
    <name type="scientific">Actinacidiphila reveromycinica</name>
    <dbReference type="NCBI Taxonomy" id="659352"/>
    <lineage>
        <taxon>Bacteria</taxon>
        <taxon>Bacillati</taxon>
        <taxon>Actinomycetota</taxon>
        <taxon>Actinomycetes</taxon>
        <taxon>Kitasatosporales</taxon>
        <taxon>Streptomycetaceae</taxon>
        <taxon>Actinacidiphila</taxon>
    </lineage>
</organism>
<dbReference type="EMBL" id="AP018365">
    <property type="protein sequence ID" value="BBA99258.1"/>
    <property type="molecule type" value="Genomic_DNA"/>
</dbReference>
<dbReference type="Pfam" id="PF21848">
    <property type="entry name" value="DUF6907"/>
    <property type="match status" value="1"/>
</dbReference>
<dbReference type="AlphaFoldDB" id="A0A7U3UVB9"/>
<reference evidence="1 2" key="3">
    <citation type="journal article" date="2011" name="Nat. Chem. Biol.">
        <title>Reveromycin A biosynthesis uses RevG and RevJ for stereospecific spiroacetal formation.</title>
        <authorList>
            <person name="Takahashi S."/>
            <person name="Toyoda A."/>
            <person name="Sekiyama Y."/>
            <person name="Takagi H."/>
            <person name="Nogawa T."/>
            <person name="Uramoto M."/>
            <person name="Suzuki R."/>
            <person name="Koshino H."/>
            <person name="Kumano T."/>
            <person name="Panthee S."/>
            <person name="Dairi T."/>
            <person name="Ishikawa J."/>
            <person name="Ikeda H."/>
            <person name="Sakaki Y."/>
            <person name="Osada H."/>
        </authorList>
    </citation>
    <scope>NUCLEOTIDE SEQUENCE [LARGE SCALE GENOMIC DNA]</scope>
    <source>
        <strain evidence="1 2">SN-593</strain>
    </source>
</reference>
<reference evidence="1 2" key="4">
    <citation type="journal article" date="2020" name="Sci. Rep.">
        <title>beta-carboline chemical signals induce reveromycin production through a LuxR family regulator in Streptomyces sp. SN-593.</title>
        <authorList>
            <person name="Panthee S."/>
            <person name="Kito N."/>
            <person name="Hayashi T."/>
            <person name="Shimizu T."/>
            <person name="Ishikawa J."/>
            <person name="Hamamoto H."/>
            <person name="Osada H."/>
            <person name="Takahashi S."/>
        </authorList>
    </citation>
    <scope>NUCLEOTIDE SEQUENCE [LARGE SCALE GENOMIC DNA]</scope>
    <source>
        <strain evidence="1 2">SN-593</strain>
    </source>
</reference>
<evidence type="ECO:0000313" key="1">
    <source>
        <dbReference type="EMBL" id="BBA99258.1"/>
    </source>
</evidence>
<dbReference type="Proteomes" id="UP000595703">
    <property type="component" value="Chromosome"/>
</dbReference>
<keyword evidence="2" id="KW-1185">Reference proteome</keyword>
<gene>
    <name evidence="1" type="ORF">RVR_5799</name>
</gene>
<proteinExistence type="predicted"/>
<accession>A0A7U3UVB9</accession>
<reference evidence="1 2" key="1">
    <citation type="journal article" date="2010" name="J. Bacteriol.">
        <title>Biochemical characterization of a novel indole prenyltransferase from Streptomyces sp. SN-593.</title>
        <authorList>
            <person name="Takahashi S."/>
            <person name="Takagi H."/>
            <person name="Toyoda A."/>
            <person name="Uramoto M."/>
            <person name="Nogawa T."/>
            <person name="Ueki M."/>
            <person name="Sakaki Y."/>
            <person name="Osada H."/>
        </authorList>
    </citation>
    <scope>NUCLEOTIDE SEQUENCE [LARGE SCALE GENOMIC DNA]</scope>
    <source>
        <strain evidence="1 2">SN-593</strain>
    </source>
</reference>
<protein>
    <submittedName>
        <fullName evidence="1">Uncharacterized protein</fullName>
    </submittedName>
</protein>
<evidence type="ECO:0000313" key="2">
    <source>
        <dbReference type="Proteomes" id="UP000595703"/>
    </source>
</evidence>
<sequence length="127" mass="14168">MTDRTIAIDTRDHGPVTVVCPPWCTGLHPAGLLREEIHHQGEPVDITVDTSRGPRRLIELTMWQTPWPVPSDRHSDDVHMVVQLLDGDAFGYDVQGLGALATDLMDAAAKVRRLSRRLACEHRGGEW</sequence>
<dbReference type="InterPro" id="IPR054202">
    <property type="entry name" value="DUF6907"/>
</dbReference>